<dbReference type="AlphaFoldDB" id="A0A507APZ6"/>
<comment type="caution">
    <text evidence="2">The sequence shown here is derived from an EMBL/GenBank/DDBJ whole genome shotgun (WGS) entry which is preliminary data.</text>
</comment>
<evidence type="ECO:0000313" key="3">
    <source>
        <dbReference type="Proteomes" id="UP000319257"/>
    </source>
</evidence>
<dbReference type="Gene3D" id="3.90.180.10">
    <property type="entry name" value="Medium-chain alcohol dehydrogenases, catalytic domain"/>
    <property type="match status" value="1"/>
</dbReference>
<dbReference type="EMBL" id="SKBQ01000061">
    <property type="protein sequence ID" value="TPX09843.1"/>
    <property type="molecule type" value="Genomic_DNA"/>
</dbReference>
<dbReference type="Pfam" id="PF08240">
    <property type="entry name" value="ADH_N"/>
    <property type="match status" value="1"/>
</dbReference>
<proteinExistence type="predicted"/>
<organism evidence="2 3">
    <name type="scientific">Thyridium curvatum</name>
    <dbReference type="NCBI Taxonomy" id="1093900"/>
    <lineage>
        <taxon>Eukaryota</taxon>
        <taxon>Fungi</taxon>
        <taxon>Dikarya</taxon>
        <taxon>Ascomycota</taxon>
        <taxon>Pezizomycotina</taxon>
        <taxon>Sordariomycetes</taxon>
        <taxon>Sordariomycetidae</taxon>
        <taxon>Thyridiales</taxon>
        <taxon>Thyridiaceae</taxon>
        <taxon>Thyridium</taxon>
    </lineage>
</organism>
<dbReference type="STRING" id="1093900.A0A507APZ6"/>
<dbReference type="InterPro" id="IPR013154">
    <property type="entry name" value="ADH-like_N"/>
</dbReference>
<gene>
    <name evidence="2" type="ORF">E0L32_008865</name>
</gene>
<dbReference type="InterPro" id="IPR020843">
    <property type="entry name" value="ER"/>
</dbReference>
<dbReference type="InParanoid" id="A0A507APZ6"/>
<dbReference type="PANTHER" id="PTHR11695:SF294">
    <property type="entry name" value="RETICULON-4-INTERACTING PROTEIN 1, MITOCHONDRIAL"/>
    <property type="match status" value="1"/>
</dbReference>
<evidence type="ECO:0000313" key="2">
    <source>
        <dbReference type="EMBL" id="TPX09843.1"/>
    </source>
</evidence>
<dbReference type="InterPro" id="IPR050700">
    <property type="entry name" value="YIM1/Zinc_Alcohol_DH_Fams"/>
</dbReference>
<dbReference type="PANTHER" id="PTHR11695">
    <property type="entry name" value="ALCOHOL DEHYDROGENASE RELATED"/>
    <property type="match status" value="1"/>
</dbReference>
<dbReference type="GO" id="GO:0016491">
    <property type="term" value="F:oxidoreductase activity"/>
    <property type="evidence" value="ECO:0007669"/>
    <property type="project" value="InterPro"/>
</dbReference>
<dbReference type="GO" id="GO:0005739">
    <property type="term" value="C:mitochondrion"/>
    <property type="evidence" value="ECO:0007669"/>
    <property type="project" value="TreeGrafter"/>
</dbReference>
<dbReference type="RefSeq" id="XP_030991554.1">
    <property type="nucleotide sequence ID" value="XM_031143766.1"/>
</dbReference>
<dbReference type="Gene3D" id="3.40.50.720">
    <property type="entry name" value="NAD(P)-binding Rossmann-like Domain"/>
    <property type="match status" value="1"/>
</dbReference>
<dbReference type="InterPro" id="IPR036291">
    <property type="entry name" value="NAD(P)-bd_dom_sf"/>
</dbReference>
<reference evidence="2 3" key="1">
    <citation type="submission" date="2019-06" db="EMBL/GenBank/DDBJ databases">
        <title>Draft genome sequence of the filamentous fungus Phialemoniopsis curvata isolated from diesel fuel.</title>
        <authorList>
            <person name="Varaljay V.A."/>
            <person name="Lyon W.J."/>
            <person name="Crouch A.L."/>
            <person name="Drake C.E."/>
            <person name="Hollomon J.M."/>
            <person name="Nadeau L.J."/>
            <person name="Nunn H.S."/>
            <person name="Stevenson B.S."/>
            <person name="Bojanowski C.L."/>
            <person name="Crookes-Goodson W.J."/>
        </authorList>
    </citation>
    <scope>NUCLEOTIDE SEQUENCE [LARGE SCALE GENOMIC DNA]</scope>
    <source>
        <strain evidence="2 3">D216</strain>
    </source>
</reference>
<dbReference type="CDD" id="cd08267">
    <property type="entry name" value="MDR1"/>
    <property type="match status" value="1"/>
</dbReference>
<dbReference type="SUPFAM" id="SSF50129">
    <property type="entry name" value="GroES-like"/>
    <property type="match status" value="1"/>
</dbReference>
<dbReference type="Pfam" id="PF13602">
    <property type="entry name" value="ADH_zinc_N_2"/>
    <property type="match status" value="1"/>
</dbReference>
<dbReference type="SMART" id="SM00829">
    <property type="entry name" value="PKS_ER"/>
    <property type="match status" value="1"/>
</dbReference>
<evidence type="ECO:0000259" key="1">
    <source>
        <dbReference type="SMART" id="SM00829"/>
    </source>
</evidence>
<dbReference type="OrthoDB" id="201656at2759"/>
<sequence>MAAQTPELPSTIKAWRFHTAAHGAHKHLQLEDIPMPEFNEKRLPPNSSLIKVLAATVNPIDVKMAGIPIIGRFTQPMPAVVGRDASGIVVKTTDPSLRAGQLVACRLSENQAPGVMAEYIVVPGNDKGAAAAVPAGVSAVQAATVGTTGATALQAIARRYDLGKLDGGPRRIFINGGSGGTGTYQIQVAKALGFHVTASCSGANAQLCRDLGADEVLDYKQAEPARALAEQVRAGSQPAYDLAVDNVGISWERYRAADEFLAPGGVYVQVGIGFRWAELRSALRINCWPSWLGGGRRAWSFLSMRTDRADMERVLGWMGEGKVKVPIDREFEFGEVPQAYETLLAGRARGKIVVRFPALEENATA</sequence>
<feature type="domain" description="Enoyl reductase (ER)" evidence="1">
    <location>
        <begin position="23"/>
        <end position="354"/>
    </location>
</feature>
<dbReference type="InterPro" id="IPR011032">
    <property type="entry name" value="GroES-like_sf"/>
</dbReference>
<protein>
    <recommendedName>
        <fullName evidence="1">Enoyl reductase (ER) domain-containing protein</fullName>
    </recommendedName>
</protein>
<keyword evidence="3" id="KW-1185">Reference proteome</keyword>
<dbReference type="GeneID" id="41976312"/>
<dbReference type="Proteomes" id="UP000319257">
    <property type="component" value="Unassembled WGS sequence"/>
</dbReference>
<name>A0A507APZ6_9PEZI</name>
<dbReference type="SUPFAM" id="SSF51735">
    <property type="entry name" value="NAD(P)-binding Rossmann-fold domains"/>
    <property type="match status" value="1"/>
</dbReference>
<accession>A0A507APZ6</accession>